<evidence type="ECO:0000256" key="6">
    <source>
        <dbReference type="ARBA" id="ARBA00022801"/>
    </source>
</evidence>
<feature type="domain" description="Nudix hydrolase" evidence="13">
    <location>
        <begin position="51"/>
        <end position="189"/>
    </location>
</feature>
<dbReference type="PROSITE" id="PS00893">
    <property type="entry name" value="NUDIX_BOX"/>
    <property type="match status" value="1"/>
</dbReference>
<dbReference type="PANTHER" id="PTHR11839">
    <property type="entry name" value="UDP/ADP-SUGAR PYROPHOSPHATASE"/>
    <property type="match status" value="1"/>
</dbReference>
<comment type="function">
    <text evidence="8">Acts on ADP-mannose and ADP-glucose as well as ADP-ribose. Prevents glycogen biosynthesis. The reaction catalyzed by this enzyme is a limiting step of the gluconeogenic process.</text>
</comment>
<evidence type="ECO:0000256" key="10">
    <source>
        <dbReference type="ARBA" id="ARBA00030308"/>
    </source>
</evidence>
<dbReference type="PROSITE" id="PS51462">
    <property type="entry name" value="NUDIX"/>
    <property type="match status" value="1"/>
</dbReference>
<evidence type="ECO:0000256" key="1">
    <source>
        <dbReference type="ARBA" id="ARBA00001946"/>
    </source>
</evidence>
<gene>
    <name evidence="14" type="primary">nudF</name>
    <name evidence="14" type="ORF">GCM10009114_09100</name>
</gene>
<dbReference type="EC" id="3.6.1.13" evidence="3"/>
<dbReference type="InterPro" id="IPR000086">
    <property type="entry name" value="NUDIX_hydrolase_dom"/>
</dbReference>
<dbReference type="PANTHER" id="PTHR11839:SF5">
    <property type="entry name" value="ADP-RIBOSE PYROPHOSPHATASE"/>
    <property type="match status" value="1"/>
</dbReference>
<keyword evidence="15" id="KW-1185">Reference proteome</keyword>
<dbReference type="InterPro" id="IPR020084">
    <property type="entry name" value="NUDIX_hydrolase_CS"/>
</dbReference>
<comment type="cofactor">
    <cofactor evidence="1">
        <name>Mg(2+)</name>
        <dbReference type="ChEBI" id="CHEBI:18420"/>
    </cofactor>
</comment>
<comment type="catalytic activity">
    <reaction evidence="12">
        <text>ADP-D-ribose + H2O = D-ribose 5-phosphate + AMP + 2 H(+)</text>
        <dbReference type="Rhea" id="RHEA:10412"/>
        <dbReference type="ChEBI" id="CHEBI:15377"/>
        <dbReference type="ChEBI" id="CHEBI:15378"/>
        <dbReference type="ChEBI" id="CHEBI:57967"/>
        <dbReference type="ChEBI" id="CHEBI:78346"/>
        <dbReference type="ChEBI" id="CHEBI:456215"/>
        <dbReference type="EC" id="3.6.1.13"/>
    </reaction>
</comment>
<accession>A0ABP3WTS0</accession>
<keyword evidence="6" id="KW-0378">Hydrolase</keyword>
<evidence type="ECO:0000313" key="14">
    <source>
        <dbReference type="EMBL" id="GAA0854192.1"/>
    </source>
</evidence>
<dbReference type="InterPro" id="IPR015797">
    <property type="entry name" value="NUDIX_hydrolase-like_dom_sf"/>
</dbReference>
<dbReference type="RefSeq" id="WP_425542544.1">
    <property type="nucleotide sequence ID" value="NZ_BAAAFD010000002.1"/>
</dbReference>
<dbReference type="Pfam" id="PF00293">
    <property type="entry name" value="NUDIX"/>
    <property type="match status" value="1"/>
</dbReference>
<evidence type="ECO:0000256" key="11">
    <source>
        <dbReference type="ARBA" id="ARBA00033056"/>
    </source>
</evidence>
<evidence type="ECO:0000256" key="2">
    <source>
        <dbReference type="ARBA" id="ARBA00007482"/>
    </source>
</evidence>
<evidence type="ECO:0000256" key="3">
    <source>
        <dbReference type="ARBA" id="ARBA00012453"/>
    </source>
</evidence>
<evidence type="ECO:0000259" key="13">
    <source>
        <dbReference type="PROSITE" id="PS51462"/>
    </source>
</evidence>
<dbReference type="NCBIfam" id="TIGR00052">
    <property type="entry name" value="nudix-type nucleoside diphosphatase, YffH/AdpP family"/>
    <property type="match status" value="1"/>
</dbReference>
<comment type="similarity">
    <text evidence="2">Belongs to the Nudix hydrolase family. NudF subfamily.</text>
</comment>
<dbReference type="CDD" id="cd24155">
    <property type="entry name" value="NUDIX_ADPRase"/>
    <property type="match status" value="1"/>
</dbReference>
<dbReference type="InterPro" id="IPR004385">
    <property type="entry name" value="NDP_pyrophosphatase"/>
</dbReference>
<dbReference type="Proteomes" id="UP001500359">
    <property type="component" value="Unassembled WGS sequence"/>
</dbReference>
<evidence type="ECO:0000256" key="12">
    <source>
        <dbReference type="ARBA" id="ARBA00049546"/>
    </source>
</evidence>
<evidence type="ECO:0000256" key="5">
    <source>
        <dbReference type="ARBA" id="ARBA00022723"/>
    </source>
</evidence>
<dbReference type="SUPFAM" id="SSF55811">
    <property type="entry name" value="Nudix"/>
    <property type="match status" value="1"/>
</dbReference>
<dbReference type="NCBIfam" id="NF008003">
    <property type="entry name" value="PRK10729.1"/>
    <property type="match status" value="1"/>
</dbReference>
<proteinExistence type="inferred from homology"/>
<evidence type="ECO:0000313" key="15">
    <source>
        <dbReference type="Proteomes" id="UP001500359"/>
    </source>
</evidence>
<keyword evidence="5" id="KW-0479">Metal-binding</keyword>
<dbReference type="EMBL" id="BAAAFD010000002">
    <property type="protein sequence ID" value="GAA0854192.1"/>
    <property type="molecule type" value="Genomic_DNA"/>
</dbReference>
<dbReference type="Gene3D" id="3.90.79.10">
    <property type="entry name" value="Nucleoside Triphosphate Pyrophosphohydrolase"/>
    <property type="match status" value="1"/>
</dbReference>
<keyword evidence="7" id="KW-0460">Magnesium</keyword>
<reference evidence="15" key="1">
    <citation type="journal article" date="2019" name="Int. J. Syst. Evol. Microbiol.">
        <title>The Global Catalogue of Microorganisms (GCM) 10K type strain sequencing project: providing services to taxonomists for standard genome sequencing and annotation.</title>
        <authorList>
            <consortium name="The Broad Institute Genomics Platform"/>
            <consortium name="The Broad Institute Genome Sequencing Center for Infectious Disease"/>
            <person name="Wu L."/>
            <person name="Ma J."/>
        </authorList>
    </citation>
    <scope>NUCLEOTIDE SEQUENCE [LARGE SCALE GENOMIC DNA]</scope>
    <source>
        <strain evidence="15">JCM 15896</strain>
    </source>
</reference>
<evidence type="ECO:0000256" key="9">
    <source>
        <dbReference type="ARBA" id="ARBA00030162"/>
    </source>
</evidence>
<protein>
    <recommendedName>
        <fullName evidence="4">ADP-ribose pyrophosphatase</fullName>
        <ecNumber evidence="3">3.6.1.13</ecNumber>
    </recommendedName>
    <alternativeName>
        <fullName evidence="9">ADP-ribose diphosphatase</fullName>
    </alternativeName>
    <alternativeName>
        <fullName evidence="11">ADP-ribose phosphohydrolase</fullName>
    </alternativeName>
    <alternativeName>
        <fullName evidence="10">Adenosine diphosphoribose pyrophosphatase</fullName>
    </alternativeName>
</protein>
<evidence type="ECO:0000256" key="4">
    <source>
        <dbReference type="ARBA" id="ARBA00013297"/>
    </source>
</evidence>
<evidence type="ECO:0000256" key="7">
    <source>
        <dbReference type="ARBA" id="ARBA00022842"/>
    </source>
</evidence>
<name>A0ABP3WTS0_9ALTE</name>
<organism evidence="14 15">
    <name type="scientific">Aliiglaciecola litoralis</name>
    <dbReference type="NCBI Taxonomy" id="582857"/>
    <lineage>
        <taxon>Bacteria</taxon>
        <taxon>Pseudomonadati</taxon>
        <taxon>Pseudomonadota</taxon>
        <taxon>Gammaproteobacteria</taxon>
        <taxon>Alteromonadales</taxon>
        <taxon>Alteromonadaceae</taxon>
        <taxon>Aliiglaciecola</taxon>
    </lineage>
</organism>
<evidence type="ECO:0000256" key="8">
    <source>
        <dbReference type="ARBA" id="ARBA00025164"/>
    </source>
</evidence>
<comment type="caution">
    <text evidence="14">The sequence shown here is derived from an EMBL/GenBank/DDBJ whole genome shotgun (WGS) entry which is preliminary data.</text>
</comment>
<sequence length="208" mass="23576">MKAYPVFSNKDVKVTKTHSLYDGFFKLVGYEFTHRLFEGGWSAPVKREILERGHAVAVLLYDPKLQEFVFIEQCRIGAMPTSESPWLIEVVAGMIEEGEEIEEVCRREAQEESGVEIQRLHRALSYLSSPGGTTERIHIYIGEIDATQAQGVHGLDYESEDILVRRVAKSEALEWLNSGKIDNAAALIALQWFLINEAQVVEMWSDSE</sequence>